<comment type="similarity">
    <text evidence="2">Belongs to the shroom family.</text>
</comment>
<feature type="region of interest" description="Disordered" evidence="9">
    <location>
        <begin position="597"/>
        <end position="671"/>
    </location>
</feature>
<dbReference type="GeneTree" id="ENSGT00940000160656"/>
<evidence type="ECO:0000256" key="5">
    <source>
        <dbReference type="ARBA" id="ARBA00023203"/>
    </source>
</evidence>
<keyword evidence="3" id="KW-0963">Cytoplasm</keyword>
<dbReference type="GO" id="GO:0000902">
    <property type="term" value="P:cell morphogenesis"/>
    <property type="evidence" value="ECO:0007669"/>
    <property type="project" value="TreeGrafter"/>
</dbReference>
<feature type="compositionally biased region" description="Low complexity" evidence="9">
    <location>
        <begin position="78"/>
        <end position="88"/>
    </location>
</feature>
<dbReference type="GO" id="GO:0016324">
    <property type="term" value="C:apical plasma membrane"/>
    <property type="evidence" value="ECO:0007669"/>
    <property type="project" value="TreeGrafter"/>
</dbReference>
<evidence type="ECO:0000256" key="2">
    <source>
        <dbReference type="ARBA" id="ARBA00006469"/>
    </source>
</evidence>
<feature type="region of interest" description="Disordered" evidence="9">
    <location>
        <begin position="66"/>
        <end position="194"/>
    </location>
</feature>
<reference evidence="12" key="2">
    <citation type="submission" date="2025-08" db="UniProtKB">
        <authorList>
            <consortium name="Ensembl"/>
        </authorList>
    </citation>
    <scope>IDENTIFICATION</scope>
</reference>
<feature type="region of interest" description="Disordered" evidence="9">
    <location>
        <begin position="955"/>
        <end position="976"/>
    </location>
</feature>
<dbReference type="GO" id="GO:0051015">
    <property type="term" value="F:actin filament binding"/>
    <property type="evidence" value="ECO:0007669"/>
    <property type="project" value="InterPro"/>
</dbReference>
<feature type="coiled-coil region" evidence="8">
    <location>
        <begin position="789"/>
        <end position="816"/>
    </location>
</feature>
<dbReference type="PROSITE" id="PS51307">
    <property type="entry name" value="ASD2"/>
    <property type="match status" value="1"/>
</dbReference>
<dbReference type="PANTHER" id="PTHR15012:SF37">
    <property type="entry name" value="PROTEIN SHROOM1"/>
    <property type="match status" value="1"/>
</dbReference>
<feature type="compositionally biased region" description="Polar residues" evidence="9">
    <location>
        <begin position="599"/>
        <end position="626"/>
    </location>
</feature>
<feature type="region of interest" description="Disordered" evidence="9">
    <location>
        <begin position="327"/>
        <end position="423"/>
    </location>
</feature>
<dbReference type="InterPro" id="IPR014800">
    <property type="entry name" value="ASD1_dom"/>
</dbReference>
<sequence>MGQEQEHKSPWWESKSWKRFGNGGLGEELIKGRVTQQVGGTRPWQLCFLGWARRGKQVAVRQLRARPGPPYRGRCQAPRDPAPSASRALRMRWRPVGGRGSRPPNPSLRFLWPRARGHPARERTVHFSGLELGRPADATERRRLPPPRPDVAPPLRPQPEPGGGVGVGARGSDVTERPRVPRSSSRLEPQDLRSQPASALICGAMEALGPGGNRASPASSTSGLDLRHLSMRGDSAYSSFSAASSGPEPRTPSPGTDLLPYLDWDYVRVVCGGLGPAPPDAALSTSPRARPAVAAHSGPQPPEVPGTLGPLNRQATPLLYALAAEAKAATRDAEPPSPPASRAAYRQRLQGAQRRVLRATSFQRKELRMSLPARLRPTVPARPPATHPRSASLSHPDGEGEPARSRAPAPGTAGRGPLANQQRKWCFSEPGKLDSVGRGGGPAGECLGEACCSSGLPGPEPLEFQHPALAKFDHQVGWLPETQPQGSTDPDSGSLKLGDTYGPASRSRSASGEVLGSWGGSEGTIPIVQAVPQGAETPRPLFQTKFSSVHASDQQYGTGLGQRTGQAAVPPEYPLHEYPGTARADDCWQGVNGSVGISRPTSHTPTGTANDNISTVDPTGLTTNPPTAAESDLLKPLPVDALGLSGNDTPGPPHKTALDRGTGQPGSRPPWPSQCLGELVQELARLDPSLLDPLASQPSPEPPLGLLDGLIPLAEVRAAMPPACGEAGEEAASTFEPGSYQFSFTQLLPAPQEETRLENPATHPVPDQPCGQGLLAPNNSIQGKKVELAALLQKMLQDLHTEQERLQGEAQAWARRQAALEAAVRQACAPRELERFSRFMADLERVLGLLLLLGSRLARVRGALARAASASDPDEQASLLQRLRLLQRQEEDAKELKDHVARRERAVREVLVRALPVEELRAYCALLAGKAAVLAQQRSLDERIRLLQDQLDAIRDDLGHHPPSPSPARPLGTCPPVQPPFPLLLT</sequence>
<evidence type="ECO:0000313" key="12">
    <source>
        <dbReference type="Ensembl" id="ENSPANP00000050274.1"/>
    </source>
</evidence>
<protein>
    <submittedName>
        <fullName evidence="12">Shroom family member 1</fullName>
    </submittedName>
</protein>
<evidence type="ECO:0000256" key="7">
    <source>
        <dbReference type="PROSITE-ProRule" id="PRU00637"/>
    </source>
</evidence>
<dbReference type="InterPro" id="IPR014799">
    <property type="entry name" value="ASD2_dom"/>
</dbReference>
<dbReference type="GO" id="GO:0051017">
    <property type="term" value="P:actin filament bundle assembly"/>
    <property type="evidence" value="ECO:0007669"/>
    <property type="project" value="TreeGrafter"/>
</dbReference>
<dbReference type="Pfam" id="PF08688">
    <property type="entry name" value="ASD1"/>
    <property type="match status" value="1"/>
</dbReference>
<gene>
    <name evidence="12" type="primary">SHROOM1</name>
</gene>
<feature type="domain" description="ASD1" evidence="10">
    <location>
        <begin position="349"/>
        <end position="437"/>
    </location>
</feature>
<dbReference type="PANTHER" id="PTHR15012">
    <property type="entry name" value="APICAL PROTEIN/SHROOM-RELATED"/>
    <property type="match status" value="1"/>
</dbReference>
<dbReference type="GO" id="GO:0005874">
    <property type="term" value="C:microtubule"/>
    <property type="evidence" value="ECO:0007669"/>
    <property type="project" value="UniProtKB-KW"/>
</dbReference>
<feature type="compositionally biased region" description="Pro residues" evidence="9">
    <location>
        <begin position="146"/>
        <end position="160"/>
    </location>
</feature>
<dbReference type="Pfam" id="PF08687">
    <property type="entry name" value="ASD2"/>
    <property type="match status" value="1"/>
</dbReference>
<dbReference type="GO" id="GO:0005912">
    <property type="term" value="C:adherens junction"/>
    <property type="evidence" value="ECO:0007669"/>
    <property type="project" value="TreeGrafter"/>
</dbReference>
<dbReference type="InterPro" id="IPR027685">
    <property type="entry name" value="Shroom_fam"/>
</dbReference>
<feature type="domain" description="ASD2" evidence="11">
    <location>
        <begin position="677"/>
        <end position="959"/>
    </location>
</feature>
<dbReference type="Ensembl" id="ENSPANT00000067455.1">
    <property type="protein sequence ID" value="ENSPANP00000050274.1"/>
    <property type="gene ID" value="ENSPANG00000010941.3"/>
</dbReference>
<evidence type="ECO:0000256" key="3">
    <source>
        <dbReference type="ARBA" id="ARBA00022490"/>
    </source>
</evidence>
<name>A0A8I5NAK5_PAPAN</name>
<dbReference type="PROSITE" id="PS51306">
    <property type="entry name" value="ASD1"/>
    <property type="match status" value="1"/>
</dbReference>
<evidence type="ECO:0000256" key="6">
    <source>
        <dbReference type="ARBA" id="ARBA00023212"/>
    </source>
</evidence>
<dbReference type="GO" id="GO:0030864">
    <property type="term" value="C:cortical actin cytoskeleton"/>
    <property type="evidence" value="ECO:0007669"/>
    <property type="project" value="TreeGrafter"/>
</dbReference>
<evidence type="ECO:0000259" key="10">
    <source>
        <dbReference type="PROSITE" id="PS51306"/>
    </source>
</evidence>
<feature type="region of interest" description="Disordered" evidence="9">
    <location>
        <begin position="281"/>
        <end position="312"/>
    </location>
</feature>
<reference evidence="12 13" key="1">
    <citation type="submission" date="2012-03" db="EMBL/GenBank/DDBJ databases">
        <title>Whole Genome Assembly of Papio anubis.</title>
        <authorList>
            <person name="Liu Y.L."/>
            <person name="Abraham K.A."/>
            <person name="Akbar H.A."/>
            <person name="Ali S.A."/>
            <person name="Anosike U.A."/>
            <person name="Aqrawi P.A."/>
            <person name="Arias F.A."/>
            <person name="Attaway T.A."/>
            <person name="Awwad R.A."/>
            <person name="Babu C.B."/>
            <person name="Bandaranaike D.B."/>
            <person name="Battles P.B."/>
            <person name="Bell A.B."/>
            <person name="Beltran B.B."/>
            <person name="Berhane-Mersha D.B."/>
            <person name="Bess C.B."/>
            <person name="Bickham C.B."/>
            <person name="Bolden T.B."/>
            <person name="Carter K.C."/>
            <person name="Chau D.C."/>
            <person name="Chavez A.C."/>
            <person name="Clerc-Blankenburg K.C."/>
            <person name="Coyle M.C."/>
            <person name="Dao M.D."/>
            <person name="Davila M.L.D."/>
            <person name="Davy-Carroll L.D."/>
            <person name="Denson S.D."/>
            <person name="Dinh H.D."/>
            <person name="Fernandez S.F."/>
            <person name="Fernando P.F."/>
            <person name="Forbes L.F."/>
            <person name="Francis C.F."/>
            <person name="Francisco L.F."/>
            <person name="Fu Q.F."/>
            <person name="Garcia-Iii R.G."/>
            <person name="Garrett T.G."/>
            <person name="Gross S.G."/>
            <person name="Gubbala S.G."/>
            <person name="Hirani K.H."/>
            <person name="Hogues M.H."/>
            <person name="Hollins B.H."/>
            <person name="Jackson L.J."/>
            <person name="Javaid M.J."/>
            <person name="Jhangiani S.J."/>
            <person name="Johnson A.J."/>
            <person name="Johnson B.J."/>
            <person name="Jones J.J."/>
            <person name="Joshi V.J."/>
            <person name="Kalu J.K."/>
            <person name="Khan N.K."/>
            <person name="Korchina V.K."/>
            <person name="Kovar C.K."/>
            <person name="Lago L.L."/>
            <person name="Lara F.L."/>
            <person name="Le T.-K.L."/>
            <person name="Lee S.L."/>
            <person name="Legall-Iii F.L."/>
            <person name="Lemon S.L."/>
            <person name="Liu J.L."/>
            <person name="Liu Y.-S.L."/>
            <person name="Liyanage D.L."/>
            <person name="Lopez J.L."/>
            <person name="Lorensuhewa L.L."/>
            <person name="Mata R.M."/>
            <person name="Mathew T.M."/>
            <person name="Mercado C.M."/>
            <person name="Mercado I.M."/>
            <person name="Morales K.M."/>
            <person name="Morgan M.M."/>
            <person name="Munidasa M.M."/>
            <person name="Ngo D.N."/>
            <person name="Nguyen L.N."/>
            <person name="Nguyen T.N."/>
            <person name="Nguyen N.N."/>
            <person name="Obregon M.O."/>
            <person name="Okwuonu G.O."/>
            <person name="Ongeri F.O."/>
            <person name="Onwere C.O."/>
            <person name="Osifeso I.O."/>
            <person name="Parra A.P."/>
            <person name="Patil S.P."/>
            <person name="Perez A.P."/>
            <person name="Perez Y.P."/>
            <person name="Pham C.P."/>
            <person name="Pu L.-L.P."/>
            <person name="Puazo M.P."/>
            <person name="Quiroz J.Q."/>
            <person name="Rouhana J.R."/>
            <person name="Ruiz M.R."/>
            <person name="Ruiz S.-J.R."/>
            <person name="Saada N.S."/>
            <person name="Santibanez J.S."/>
            <person name="Scheel M.S."/>
            <person name="Schneider B.S."/>
            <person name="Simmons D.S."/>
            <person name="Sisson I.S."/>
            <person name="Tang L.-Y.T."/>
            <person name="Thornton R.T."/>
            <person name="Tisius J.T."/>
            <person name="Toledanes G.T."/>
            <person name="Trejos Z.T."/>
            <person name="Usmani K.U."/>
            <person name="Varghese R.V."/>
            <person name="Vattathil S.V."/>
            <person name="Vee V.V."/>
            <person name="Walker D.W."/>
            <person name="Weissenberger G.W."/>
            <person name="White C.W."/>
            <person name="Williams A.W."/>
            <person name="Woodworth J.W."/>
            <person name="Wright R.W."/>
            <person name="Zhu Y.Z."/>
            <person name="Han Y.H."/>
            <person name="Newsham I.N."/>
            <person name="Nazareth L.N."/>
            <person name="Worley K.W."/>
            <person name="Muzny D.M."/>
            <person name="Rogers J.R."/>
            <person name="Gibbs R.G."/>
        </authorList>
    </citation>
    <scope>NUCLEOTIDE SEQUENCE [LARGE SCALE GENOMIC DNA]</scope>
</reference>
<feature type="compositionally biased region" description="Polar residues" evidence="9">
    <location>
        <begin position="482"/>
        <end position="491"/>
    </location>
</feature>
<feature type="region of interest" description="Disordered" evidence="9">
    <location>
        <begin position="237"/>
        <end position="257"/>
    </location>
</feature>
<keyword evidence="5 7" id="KW-0009">Actin-binding</keyword>
<evidence type="ECO:0000256" key="1">
    <source>
        <dbReference type="ARBA" id="ARBA00004245"/>
    </source>
</evidence>
<dbReference type="AlphaFoldDB" id="A0A8I5NAK5"/>
<keyword evidence="13" id="KW-1185">Reference proteome</keyword>
<evidence type="ECO:0000256" key="8">
    <source>
        <dbReference type="SAM" id="Coils"/>
    </source>
</evidence>
<feature type="coiled-coil region" evidence="8">
    <location>
        <begin position="876"/>
        <end position="906"/>
    </location>
</feature>
<accession>A0A8I5NAK5</accession>
<keyword evidence="4" id="KW-0493">Microtubule</keyword>
<dbReference type="GO" id="GO:0043296">
    <property type="term" value="C:apical junction complex"/>
    <property type="evidence" value="ECO:0007669"/>
    <property type="project" value="TreeGrafter"/>
</dbReference>
<organism evidence="12 13">
    <name type="scientific">Papio anubis</name>
    <name type="common">Olive baboon</name>
    <dbReference type="NCBI Taxonomy" id="9555"/>
    <lineage>
        <taxon>Eukaryota</taxon>
        <taxon>Metazoa</taxon>
        <taxon>Chordata</taxon>
        <taxon>Craniata</taxon>
        <taxon>Vertebrata</taxon>
        <taxon>Euteleostomi</taxon>
        <taxon>Mammalia</taxon>
        <taxon>Eutheria</taxon>
        <taxon>Euarchontoglires</taxon>
        <taxon>Primates</taxon>
        <taxon>Haplorrhini</taxon>
        <taxon>Catarrhini</taxon>
        <taxon>Cercopithecidae</taxon>
        <taxon>Cercopithecinae</taxon>
        <taxon>Papio</taxon>
    </lineage>
</organism>
<evidence type="ECO:0000256" key="4">
    <source>
        <dbReference type="ARBA" id="ARBA00022701"/>
    </source>
</evidence>
<comment type="subcellular location">
    <subcellularLocation>
        <location evidence="1">Cytoplasm</location>
        <location evidence="1">Cytoskeleton</location>
    </subcellularLocation>
</comment>
<evidence type="ECO:0000259" key="11">
    <source>
        <dbReference type="PROSITE" id="PS51307"/>
    </source>
</evidence>
<dbReference type="Gene3D" id="6.10.250.3120">
    <property type="match status" value="1"/>
</dbReference>
<proteinExistence type="inferred from homology"/>
<evidence type="ECO:0000256" key="9">
    <source>
        <dbReference type="SAM" id="MobiDB-lite"/>
    </source>
</evidence>
<keyword evidence="6" id="KW-0206">Cytoskeleton</keyword>
<dbReference type="Proteomes" id="UP000028761">
    <property type="component" value="Chromosome 5"/>
</dbReference>
<keyword evidence="8" id="KW-0175">Coiled coil</keyword>
<evidence type="ECO:0000313" key="13">
    <source>
        <dbReference type="Proteomes" id="UP000028761"/>
    </source>
</evidence>
<reference evidence="12" key="3">
    <citation type="submission" date="2025-09" db="UniProtKB">
        <authorList>
            <consortium name="Ensembl"/>
        </authorList>
    </citation>
    <scope>IDENTIFICATION</scope>
</reference>
<feature type="region of interest" description="Disordered" evidence="9">
    <location>
        <begin position="479"/>
        <end position="518"/>
    </location>
</feature>
<feature type="compositionally biased region" description="Polar residues" evidence="9">
    <location>
        <begin position="182"/>
        <end position="194"/>
    </location>
</feature>